<comment type="caution">
    <text evidence="10">The sequence shown here is derived from an EMBL/GenBank/DDBJ whole genome shotgun (WGS) entry which is preliminary data.</text>
</comment>
<dbReference type="InterPro" id="IPR051359">
    <property type="entry name" value="CaCA_antiporter"/>
</dbReference>
<feature type="compositionally biased region" description="Acidic residues" evidence="7">
    <location>
        <begin position="287"/>
        <end position="299"/>
    </location>
</feature>
<feature type="transmembrane region" description="Helical" evidence="8">
    <location>
        <begin position="1008"/>
        <end position="1029"/>
    </location>
</feature>
<sequence length="1030" mass="113311">MNQLPYFLQPADRRQPRYSIRPFYTSLILLSVLATASWLLSATGNGDGLFKHADPAAGIGLFKRESELECRLVRKAHDKCAFVRTNCPDHEDGLISYLQFYYCGLADTKLIAFIILIVWLSLLFSTIGIAASDFLCIDLSTLASILGMSESLTGVTFLAFGNGSPDVFSTFAAMRSNSGSLAIGELIGAATFITSVVAGSMALVRPFKVARRSFVRDVGFFIVAVVFSMFMLADGKLHAWESATMVGFYAFYVITVVSWHWFLVRRRRRNERDLAARSHFHIPDNQELEIEETAEDDDPGVASESRSLLRGASTEDFDLLERAEAVPVWKEEDDNEDDETRNRYLAEIRDNMHLHRPMRSRRNTMNPIRPSLVGALEFQSVLHSLQKSRSTHHNPTISLNSYSDDGEPDFDRRSIASHPRASRPTGTNDRLSPSSAAGSSRVRAVSANDAEGLKLDTSVLEPRPNQGPLLTVSKPSFEDTPGQDAMQARQLPRLDITNALAASQSSSAHQSPSASPLIAEPQTPDRLAPSDAFTSPNYQSLGVQERSPMTVSPRGTASRRHSGFGLESPSIPFPSYTDLPSLASSRAPSIRLPFPASPLERLHVQDDYDHFAHVGSPLRNYLRNRWPNSIPSPKQIGCTLFPTLAGWKSKNVWERFLGIIAAPSVLLLTITVPVIEPQPPEPMEADPIPSVVIQDVGDGQNPPPLVRLPADSPIILPQEHENGGPNSPNLHPTHPHRKYSYEREGRPRWDSELPPVPVSGSTDPIAAKDWNPWLVSIQLFTGPFFAVLISWTTLDEELNPRNLILPTLFSLLFSSICLTFLIISTRRHQTRRTSAEFTLLHDPQPHTPTLPPQWRPFLSLLGFLVAISWIATIATEVVSLLKTLGVILNISDSLLGLTVFAVGNSLGDLVADITVARLGFPVMALSACFGGPMLNILLGIGLGGLYMTLNGNQRQDQDMQLRDAVAIQVPYEIAISKVLVISGATLLAILVGLLVVVPLNNWKMDRRIGWGLVGVWCVSTLGNVIAEVLT</sequence>
<feature type="compositionally biased region" description="Polar residues" evidence="7">
    <location>
        <begin position="387"/>
        <end position="403"/>
    </location>
</feature>
<feature type="compositionally biased region" description="Polar residues" evidence="7">
    <location>
        <begin position="532"/>
        <end position="555"/>
    </location>
</feature>
<dbReference type="Pfam" id="PF01699">
    <property type="entry name" value="Na_Ca_ex"/>
    <property type="match status" value="2"/>
</dbReference>
<feature type="transmembrane region" description="Helical" evidence="8">
    <location>
        <begin position="773"/>
        <end position="791"/>
    </location>
</feature>
<accession>A0A9W4NFC6</accession>
<evidence type="ECO:0000259" key="9">
    <source>
        <dbReference type="Pfam" id="PF01699"/>
    </source>
</evidence>
<proteinExistence type="inferred from homology"/>
<feature type="region of interest" description="Disordered" evidence="7">
    <location>
        <begin position="387"/>
        <end position="485"/>
    </location>
</feature>
<comment type="subcellular location">
    <subcellularLocation>
        <location evidence="1">Membrane</location>
        <topology evidence="1">Multi-pass membrane protein</topology>
    </subcellularLocation>
</comment>
<evidence type="ECO:0000256" key="8">
    <source>
        <dbReference type="SAM" id="Phobius"/>
    </source>
</evidence>
<feature type="transmembrane region" description="Helical" evidence="8">
    <location>
        <begin position="142"/>
        <end position="161"/>
    </location>
</feature>
<evidence type="ECO:0000313" key="11">
    <source>
        <dbReference type="Proteomes" id="UP001152592"/>
    </source>
</evidence>
<reference evidence="10" key="1">
    <citation type="submission" date="2021-07" db="EMBL/GenBank/DDBJ databases">
        <authorList>
            <person name="Branca A.L. A."/>
        </authorList>
    </citation>
    <scope>NUCLEOTIDE SEQUENCE</scope>
</reference>
<keyword evidence="3" id="KW-0813">Transport</keyword>
<evidence type="ECO:0000256" key="2">
    <source>
        <dbReference type="ARBA" id="ARBA00008170"/>
    </source>
</evidence>
<feature type="domain" description="Sodium/calcium exchanger membrane region" evidence="9">
    <location>
        <begin position="859"/>
        <end position="1021"/>
    </location>
</feature>
<feature type="transmembrane region" description="Helical" evidence="8">
    <location>
        <begin position="978"/>
        <end position="996"/>
    </location>
</feature>
<feature type="transmembrane region" description="Helical" evidence="8">
    <location>
        <begin position="21"/>
        <end position="40"/>
    </location>
</feature>
<keyword evidence="4 8" id="KW-0812">Transmembrane</keyword>
<dbReference type="InterPro" id="IPR044880">
    <property type="entry name" value="NCX_ion-bd_dom_sf"/>
</dbReference>
<evidence type="ECO:0000256" key="1">
    <source>
        <dbReference type="ARBA" id="ARBA00004141"/>
    </source>
</evidence>
<feature type="domain" description="Sodium/calcium exchanger membrane region" evidence="9">
    <location>
        <begin position="118"/>
        <end position="256"/>
    </location>
</feature>
<feature type="transmembrane region" description="Helical" evidence="8">
    <location>
        <begin position="893"/>
        <end position="911"/>
    </location>
</feature>
<feature type="compositionally biased region" description="Low complexity" evidence="7">
    <location>
        <begin position="501"/>
        <end position="517"/>
    </location>
</feature>
<dbReference type="OrthoDB" id="2015992at2759"/>
<feature type="region of interest" description="Disordered" evidence="7">
    <location>
        <begin position="287"/>
        <end position="306"/>
    </location>
</feature>
<dbReference type="GO" id="GO:0016020">
    <property type="term" value="C:membrane"/>
    <property type="evidence" value="ECO:0007669"/>
    <property type="project" value="UniProtKB-SubCell"/>
</dbReference>
<feature type="transmembrane region" description="Helical" evidence="8">
    <location>
        <begin position="110"/>
        <end position="130"/>
    </location>
</feature>
<dbReference type="GO" id="GO:0006874">
    <property type="term" value="P:intracellular calcium ion homeostasis"/>
    <property type="evidence" value="ECO:0007669"/>
    <property type="project" value="TreeGrafter"/>
</dbReference>
<evidence type="ECO:0000313" key="10">
    <source>
        <dbReference type="EMBL" id="CAG8369696.1"/>
    </source>
</evidence>
<comment type="similarity">
    <text evidence="2">Belongs to the Ca(2+):cation antiporter (CaCA) (TC 2.A.19) family.</text>
</comment>
<keyword evidence="6 8" id="KW-0472">Membrane</keyword>
<feature type="transmembrane region" description="Helical" evidence="8">
    <location>
        <begin position="923"/>
        <end position="949"/>
    </location>
</feature>
<feature type="transmembrane region" description="Helical" evidence="8">
    <location>
        <begin position="857"/>
        <end position="881"/>
    </location>
</feature>
<dbReference type="GO" id="GO:0008324">
    <property type="term" value="F:monoatomic cation transmembrane transporter activity"/>
    <property type="evidence" value="ECO:0007669"/>
    <property type="project" value="TreeGrafter"/>
</dbReference>
<dbReference type="Proteomes" id="UP001152592">
    <property type="component" value="Unassembled WGS sequence"/>
</dbReference>
<feature type="compositionally biased region" description="Basic and acidic residues" evidence="7">
    <location>
        <begin position="739"/>
        <end position="751"/>
    </location>
</feature>
<dbReference type="PANTHER" id="PTHR12266:SF0">
    <property type="entry name" value="MITOCHONDRIAL SODIUM_CALCIUM EXCHANGER PROTEIN"/>
    <property type="match status" value="1"/>
</dbReference>
<organism evidence="10 11">
    <name type="scientific">Penicillium salamii</name>
    <dbReference type="NCBI Taxonomy" id="1612424"/>
    <lineage>
        <taxon>Eukaryota</taxon>
        <taxon>Fungi</taxon>
        <taxon>Dikarya</taxon>
        <taxon>Ascomycota</taxon>
        <taxon>Pezizomycotina</taxon>
        <taxon>Eurotiomycetes</taxon>
        <taxon>Eurotiomycetidae</taxon>
        <taxon>Eurotiales</taxon>
        <taxon>Aspergillaceae</taxon>
        <taxon>Penicillium</taxon>
    </lineage>
</organism>
<name>A0A9W4NFC6_9EURO</name>
<dbReference type="PANTHER" id="PTHR12266">
    <property type="entry name" value="NA+/CA2+ K+ INDEPENDENT EXCHANGER"/>
    <property type="match status" value="1"/>
</dbReference>
<gene>
    <name evidence="10" type="ORF">PSALAMII_LOCUS4509</name>
</gene>
<evidence type="ECO:0000256" key="5">
    <source>
        <dbReference type="ARBA" id="ARBA00022989"/>
    </source>
</evidence>
<feature type="region of interest" description="Disordered" evidence="7">
    <location>
        <begin position="501"/>
        <end position="566"/>
    </location>
</feature>
<keyword evidence="5 8" id="KW-1133">Transmembrane helix</keyword>
<evidence type="ECO:0000256" key="7">
    <source>
        <dbReference type="SAM" id="MobiDB-lite"/>
    </source>
</evidence>
<feature type="transmembrane region" description="Helical" evidence="8">
    <location>
        <begin position="803"/>
        <end position="823"/>
    </location>
</feature>
<dbReference type="Gene3D" id="1.20.1420.30">
    <property type="entry name" value="NCX, central ion-binding region"/>
    <property type="match status" value="2"/>
</dbReference>
<evidence type="ECO:0000256" key="6">
    <source>
        <dbReference type="ARBA" id="ARBA00023136"/>
    </source>
</evidence>
<dbReference type="EMBL" id="CAJVPD010000222">
    <property type="protein sequence ID" value="CAG8369696.1"/>
    <property type="molecule type" value="Genomic_DNA"/>
</dbReference>
<dbReference type="InterPro" id="IPR004837">
    <property type="entry name" value="NaCa_Exmemb"/>
</dbReference>
<feature type="compositionally biased region" description="Low complexity" evidence="7">
    <location>
        <begin position="432"/>
        <end position="447"/>
    </location>
</feature>
<protein>
    <recommendedName>
        <fullName evidence="9">Sodium/calcium exchanger membrane region domain-containing protein</fullName>
    </recommendedName>
</protein>
<dbReference type="AlphaFoldDB" id="A0A9W4NFC6"/>
<feature type="transmembrane region" description="Helical" evidence="8">
    <location>
        <begin position="245"/>
        <end position="264"/>
    </location>
</feature>
<feature type="transmembrane region" description="Helical" evidence="8">
    <location>
        <begin position="214"/>
        <end position="233"/>
    </location>
</feature>
<feature type="transmembrane region" description="Helical" evidence="8">
    <location>
        <begin position="181"/>
        <end position="202"/>
    </location>
</feature>
<evidence type="ECO:0000256" key="3">
    <source>
        <dbReference type="ARBA" id="ARBA00022448"/>
    </source>
</evidence>
<evidence type="ECO:0000256" key="4">
    <source>
        <dbReference type="ARBA" id="ARBA00022692"/>
    </source>
</evidence>
<feature type="region of interest" description="Disordered" evidence="7">
    <location>
        <begin position="715"/>
        <end position="755"/>
    </location>
</feature>